<feature type="domain" description="HTH lysR-type" evidence="5">
    <location>
        <begin position="1"/>
        <end position="58"/>
    </location>
</feature>
<proteinExistence type="inferred from homology"/>
<evidence type="ECO:0000256" key="1">
    <source>
        <dbReference type="ARBA" id="ARBA00009437"/>
    </source>
</evidence>
<evidence type="ECO:0000313" key="7">
    <source>
        <dbReference type="Proteomes" id="UP000537326"/>
    </source>
</evidence>
<dbReference type="PANTHER" id="PTHR30346:SF29">
    <property type="entry name" value="LYSR SUBSTRATE-BINDING"/>
    <property type="match status" value="1"/>
</dbReference>
<dbReference type="CDD" id="cd08423">
    <property type="entry name" value="PBP2_LTTR_like_6"/>
    <property type="match status" value="1"/>
</dbReference>
<evidence type="ECO:0000256" key="2">
    <source>
        <dbReference type="ARBA" id="ARBA00023015"/>
    </source>
</evidence>
<dbReference type="PANTHER" id="PTHR30346">
    <property type="entry name" value="TRANSCRIPTIONAL DUAL REGULATOR HCAR-RELATED"/>
    <property type="match status" value="1"/>
</dbReference>
<dbReference type="SUPFAM" id="SSF53850">
    <property type="entry name" value="Periplasmic binding protein-like II"/>
    <property type="match status" value="1"/>
</dbReference>
<keyword evidence="2" id="KW-0805">Transcription regulation</keyword>
<comment type="similarity">
    <text evidence="1">Belongs to the LysR transcriptional regulatory family.</text>
</comment>
<evidence type="ECO:0000256" key="4">
    <source>
        <dbReference type="ARBA" id="ARBA00023163"/>
    </source>
</evidence>
<dbReference type="SUPFAM" id="SSF46785">
    <property type="entry name" value="Winged helix' DNA-binding domain"/>
    <property type="match status" value="1"/>
</dbReference>
<reference evidence="6 7" key="1">
    <citation type="submission" date="2020-07" db="EMBL/GenBank/DDBJ databases">
        <title>Sequencing the genomes of 1000 actinobacteria strains.</title>
        <authorList>
            <person name="Klenk H.-P."/>
        </authorList>
    </citation>
    <scope>NUCLEOTIDE SEQUENCE [LARGE SCALE GENOMIC DNA]</scope>
    <source>
        <strain evidence="6 7">DSM 18248</strain>
    </source>
</reference>
<dbReference type="Gene3D" id="3.40.190.10">
    <property type="entry name" value="Periplasmic binding protein-like II"/>
    <property type="match status" value="2"/>
</dbReference>
<sequence>MDPRRLLVFREVARAGSLTAAARALGWTQPAVSQHLAALERSVAMPLVLRGPGGTSLTEAGEVLLRRADAVAAELHAAGEELAALAQLRAGRVRLQAHPSAAATLVPDAVRALATSHPGISVGLVEAEPPEALAAVEAGDADLALAFGYDAEPVGLGSLVWRPLLTEPVHLVLPGGVGSGVGSGAASGVASGPGVGLADLADADWIGGCERCRVHLVDCCRAAGFEPALRHETDDYVVVQNLVARGLGVTALPQSALTAYRHPGVRVVEEAALGHRVVGVAHRPGADQVPATAALLEEIRRVAT</sequence>
<keyword evidence="7" id="KW-1185">Reference proteome</keyword>
<dbReference type="Proteomes" id="UP000537326">
    <property type="component" value="Unassembled WGS sequence"/>
</dbReference>
<dbReference type="PROSITE" id="PS50931">
    <property type="entry name" value="HTH_LYSR"/>
    <property type="match status" value="1"/>
</dbReference>
<name>A0A7Y9YGH1_9ACTN</name>
<dbReference type="InterPro" id="IPR036390">
    <property type="entry name" value="WH_DNA-bd_sf"/>
</dbReference>
<dbReference type="EMBL" id="JACBZI010000001">
    <property type="protein sequence ID" value="NYI11743.1"/>
    <property type="molecule type" value="Genomic_DNA"/>
</dbReference>
<dbReference type="InterPro" id="IPR000847">
    <property type="entry name" value="LysR_HTH_N"/>
</dbReference>
<dbReference type="Gene3D" id="1.10.10.10">
    <property type="entry name" value="Winged helix-like DNA-binding domain superfamily/Winged helix DNA-binding domain"/>
    <property type="match status" value="1"/>
</dbReference>
<dbReference type="AlphaFoldDB" id="A0A7Y9YGH1"/>
<comment type="caution">
    <text evidence="6">The sequence shown here is derived from an EMBL/GenBank/DDBJ whole genome shotgun (WGS) entry which is preliminary data.</text>
</comment>
<dbReference type="PRINTS" id="PR00039">
    <property type="entry name" value="HTHLYSR"/>
</dbReference>
<gene>
    <name evidence="6" type="ORF">BKA05_003258</name>
</gene>
<evidence type="ECO:0000313" key="6">
    <source>
        <dbReference type="EMBL" id="NYI11743.1"/>
    </source>
</evidence>
<keyword evidence="4" id="KW-0804">Transcription</keyword>
<dbReference type="GO" id="GO:0032993">
    <property type="term" value="C:protein-DNA complex"/>
    <property type="evidence" value="ECO:0007669"/>
    <property type="project" value="TreeGrafter"/>
</dbReference>
<accession>A0A7Y9YGH1</accession>
<evidence type="ECO:0000256" key="3">
    <source>
        <dbReference type="ARBA" id="ARBA00023125"/>
    </source>
</evidence>
<evidence type="ECO:0000259" key="5">
    <source>
        <dbReference type="PROSITE" id="PS50931"/>
    </source>
</evidence>
<dbReference type="Pfam" id="PF00126">
    <property type="entry name" value="HTH_1"/>
    <property type="match status" value="1"/>
</dbReference>
<organism evidence="6 7">
    <name type="scientific">Nocardioides marinus</name>
    <dbReference type="NCBI Taxonomy" id="374514"/>
    <lineage>
        <taxon>Bacteria</taxon>
        <taxon>Bacillati</taxon>
        <taxon>Actinomycetota</taxon>
        <taxon>Actinomycetes</taxon>
        <taxon>Propionibacteriales</taxon>
        <taxon>Nocardioidaceae</taxon>
        <taxon>Nocardioides</taxon>
    </lineage>
</organism>
<keyword evidence="3" id="KW-0238">DNA-binding</keyword>
<dbReference type="GO" id="GO:0003677">
    <property type="term" value="F:DNA binding"/>
    <property type="evidence" value="ECO:0007669"/>
    <property type="project" value="UniProtKB-KW"/>
</dbReference>
<dbReference type="GO" id="GO:0003700">
    <property type="term" value="F:DNA-binding transcription factor activity"/>
    <property type="evidence" value="ECO:0007669"/>
    <property type="project" value="InterPro"/>
</dbReference>
<dbReference type="InterPro" id="IPR036388">
    <property type="entry name" value="WH-like_DNA-bd_sf"/>
</dbReference>
<dbReference type="RefSeq" id="WP_179532392.1">
    <property type="nucleotide sequence ID" value="NZ_BAAAPP010000013.1"/>
</dbReference>
<dbReference type="InterPro" id="IPR005119">
    <property type="entry name" value="LysR_subst-bd"/>
</dbReference>
<dbReference type="Pfam" id="PF03466">
    <property type="entry name" value="LysR_substrate"/>
    <property type="match status" value="1"/>
</dbReference>
<protein>
    <submittedName>
        <fullName evidence="6">Molybdate transport repressor ModE-like protein</fullName>
    </submittedName>
</protein>